<accession>A0A9W4UUU9</accession>
<evidence type="ECO:0000256" key="2">
    <source>
        <dbReference type="SAM" id="MobiDB-lite"/>
    </source>
</evidence>
<protein>
    <submittedName>
        <fullName evidence="3">Uncharacterized protein</fullName>
    </submittedName>
</protein>
<feature type="compositionally biased region" description="Pro residues" evidence="2">
    <location>
        <begin position="97"/>
        <end position="112"/>
    </location>
</feature>
<keyword evidence="1" id="KW-0175">Coiled coil</keyword>
<dbReference type="OrthoDB" id="1883964at2759"/>
<feature type="compositionally biased region" description="Low complexity" evidence="2">
    <location>
        <begin position="225"/>
        <end position="239"/>
    </location>
</feature>
<feature type="region of interest" description="Disordered" evidence="2">
    <location>
        <begin position="1407"/>
        <end position="1514"/>
    </location>
</feature>
<evidence type="ECO:0000313" key="4">
    <source>
        <dbReference type="Proteomes" id="UP001152607"/>
    </source>
</evidence>
<feature type="region of interest" description="Disordered" evidence="2">
    <location>
        <begin position="1"/>
        <end position="702"/>
    </location>
</feature>
<feature type="compositionally biased region" description="Polar residues" evidence="2">
    <location>
        <begin position="675"/>
        <end position="690"/>
    </location>
</feature>
<reference evidence="3" key="1">
    <citation type="submission" date="2023-01" db="EMBL/GenBank/DDBJ databases">
        <authorList>
            <person name="Van Ghelder C."/>
            <person name="Rancurel C."/>
        </authorList>
    </citation>
    <scope>NUCLEOTIDE SEQUENCE</scope>
    <source>
        <strain evidence="3">CNCM I-4278</strain>
    </source>
</reference>
<feature type="compositionally biased region" description="Low complexity" evidence="2">
    <location>
        <begin position="1043"/>
        <end position="1063"/>
    </location>
</feature>
<feature type="compositionally biased region" description="Low complexity" evidence="2">
    <location>
        <begin position="982"/>
        <end position="994"/>
    </location>
</feature>
<proteinExistence type="predicted"/>
<evidence type="ECO:0000313" key="3">
    <source>
        <dbReference type="EMBL" id="CAI6341562.1"/>
    </source>
</evidence>
<feature type="compositionally biased region" description="Polar residues" evidence="2">
    <location>
        <begin position="249"/>
        <end position="260"/>
    </location>
</feature>
<feature type="compositionally biased region" description="Low complexity" evidence="2">
    <location>
        <begin position="51"/>
        <end position="71"/>
    </location>
</feature>
<sequence length="1533" mass="167014">MQNYGQQPPAAYQRPGSTTSFASAPAPPPVPPAYGTPQSQNQWAAPAPSHGQNQSQNQGQQWGQQAQQTGGYNPNIYGAMPGGYSQAQAAPSYNAPAYPPQQDAPPPPPPKPASFAASVAQQQNSQGYPQQSTYSTQPPQHNSGYDQGIGGYTSQGVYQAQAIPQPYNNAAPPPPSQTPGGSYPPSSQGPPLPARPGSIYGAAQAGTPSTPVSAGSHPLQQHPDPSATASYTQSTYSQPPSYTYGYAAGQNQSSTPVSAVSQPPIQQQSGPSAASNYTQSLPPTFSHGQQYQASQSSHPAQQGQYEQNTQNQYAPPAPIQPQGHYAQQESTHYPAQHNPYGHNVQPQQNQTAQSPAHFQQQNNQSYNQYPPQSQTPQQINQQPSQWGPPENQQYGQQQQPTQQPVHQQGWQQGHQTQNSYSNQQQQQNHHQQGQTAGIQAPQPMNGNVGTASQGFVNEPSPQSQPVSPLAHRQTMSFGSQHDIGRTDSISSIALGSIHAQRVENRTESPRPAPSNAPPPRDTPSQFSALGMGGPSDWEHFGGEGDIDDEELLSKKENDKASTTVELPAVVPASSVSSNFPSPPDQPLQLHQQRPDDFQPTPDLSERGTPTQKPPHVQQSFAVHDGGRHTPVHGTPAQQQNFVMSDGGWSASAATPQNLSQAYTTAERSRDPVAQGISQNENDARMQQANQELEHKVQQLESAIQSKDNDFEALNRDIEQQQADSRREIDELSVVLETVKKHAEQERKALDDQLKVLKATVEQGNTDREALLKEKDNEIERWKEDGEGKDNSVKEKEGIIADLNKQLRDQNTAIEELKKELETEKSKVPPQPTAAALIPDIDPWYAGSLERYIAMLRGEASEAKVEDKIKTFTAFMKNESGIRGLEYYNTPPPAPAVRELVKQPTPPAAQRKSDLNVQVPQPAESPTDDIQYSPGGRPVMLRRGTIPASVQPASGPSEPFTQSGTILTPTSSQDDDYARNPVSIQSPPEQQSQPQYKAYVPPGGSQADPTKPLLNQSMSFANSAPVAPLQTPGSGKVKDDMFFGGSSSQTSSRPGSRPTTGTPSEVPLPLPLSTPKPLGVSRPKSTEQKDPLQSLKTLIPSKITPSKASPQLERVRQKMSTISSDTTFITTLTTSWDKTVTKTRKENADARHKRQEESEAHTDQLFNDHEISYADIGDIEDEFKEKERELKAQEDRAEYASYNAMVFEKVYSTLQEQIKSLTDISIDAESLLQTSASGVKTLDGGDGPTTEESLKIFHEVHQQIEKRHEDVAAAVSERDKRYKKTEVQPLYAAGNIVKMKTVEKHFENAEKQGVARAKAEKAQRAKDFYSVVEDIVIEAISVEQREIEGIANTLQHLSSSSPEDDDVKDTASRARETIAALKTSSKSLLAHLHALEIDLHASEADAALAHAKASNSPPEEIAELEKEKTRKEGELKEEFERKIKVVEQDDGEGIGGTTTQWKGGKKDGGSSPRGGRGPSSGSVVQAPTQPQVQVQIQTQAQRNETPPLRLSEEEEKRIRLEKALEAAKRRNGDL</sequence>
<dbReference type="PANTHER" id="PTHR23159">
    <property type="entry name" value="CENTROSOMAL PROTEIN 2"/>
    <property type="match status" value="1"/>
</dbReference>
<feature type="compositionally biased region" description="Polar residues" evidence="2">
    <location>
        <begin position="651"/>
        <end position="665"/>
    </location>
</feature>
<feature type="compositionally biased region" description="Polar residues" evidence="2">
    <location>
        <begin position="950"/>
        <end position="971"/>
    </location>
</feature>
<feature type="compositionally biased region" description="Low complexity" evidence="2">
    <location>
        <begin position="359"/>
        <end position="385"/>
    </location>
</feature>
<feature type="compositionally biased region" description="Low complexity" evidence="2">
    <location>
        <begin position="261"/>
        <end position="275"/>
    </location>
</feature>
<feature type="compositionally biased region" description="Low complexity" evidence="2">
    <location>
        <begin position="15"/>
        <end position="24"/>
    </location>
</feature>
<feature type="compositionally biased region" description="Pro residues" evidence="2">
    <location>
        <begin position="510"/>
        <end position="521"/>
    </location>
</feature>
<organism evidence="3 4">
    <name type="scientific">Periconia digitata</name>
    <dbReference type="NCBI Taxonomy" id="1303443"/>
    <lineage>
        <taxon>Eukaryota</taxon>
        <taxon>Fungi</taxon>
        <taxon>Dikarya</taxon>
        <taxon>Ascomycota</taxon>
        <taxon>Pezizomycotina</taxon>
        <taxon>Dothideomycetes</taxon>
        <taxon>Pleosporomycetidae</taxon>
        <taxon>Pleosporales</taxon>
        <taxon>Massarineae</taxon>
        <taxon>Periconiaceae</taxon>
        <taxon>Periconia</taxon>
    </lineage>
</organism>
<dbReference type="PANTHER" id="PTHR23159:SF60">
    <property type="entry name" value="SPINDLE ASSEMBLY ABNORMAL PROTEIN 4"/>
    <property type="match status" value="1"/>
</dbReference>
<feature type="compositionally biased region" description="Pro residues" evidence="2">
    <location>
        <begin position="25"/>
        <end position="34"/>
    </location>
</feature>
<feature type="compositionally biased region" description="Low complexity" evidence="2">
    <location>
        <begin position="1478"/>
        <end position="1500"/>
    </location>
</feature>
<evidence type="ECO:0000256" key="1">
    <source>
        <dbReference type="SAM" id="Coils"/>
    </source>
</evidence>
<comment type="caution">
    <text evidence="3">The sequence shown here is derived from an EMBL/GenBank/DDBJ whole genome shotgun (WGS) entry which is preliminary data.</text>
</comment>
<gene>
    <name evidence="3" type="ORF">PDIGIT_LOCUS14761</name>
</gene>
<feature type="compositionally biased region" description="Basic and acidic residues" evidence="2">
    <location>
        <begin position="1422"/>
        <end position="1446"/>
    </location>
</feature>
<keyword evidence="4" id="KW-1185">Reference proteome</keyword>
<feature type="compositionally biased region" description="Polar residues" evidence="2">
    <location>
        <begin position="442"/>
        <end position="466"/>
    </location>
</feature>
<name>A0A9W4UUU9_9PLEO</name>
<dbReference type="EMBL" id="CAOQHR010000012">
    <property type="protein sequence ID" value="CAI6341562.1"/>
    <property type="molecule type" value="Genomic_DNA"/>
</dbReference>
<feature type="compositionally biased region" description="Polar residues" evidence="2">
    <location>
        <begin position="276"/>
        <end position="300"/>
    </location>
</feature>
<feature type="compositionally biased region" description="Low complexity" evidence="2">
    <location>
        <begin position="159"/>
        <end position="170"/>
    </location>
</feature>
<feature type="compositionally biased region" description="Low complexity" evidence="2">
    <location>
        <begin position="392"/>
        <end position="435"/>
    </location>
</feature>
<feature type="compositionally biased region" description="Low complexity" evidence="2">
    <location>
        <begin position="84"/>
        <end position="96"/>
    </location>
</feature>
<dbReference type="Proteomes" id="UP001152607">
    <property type="component" value="Unassembled WGS sequence"/>
</dbReference>
<feature type="compositionally biased region" description="Low complexity" evidence="2">
    <location>
        <begin position="567"/>
        <end position="579"/>
    </location>
</feature>
<feature type="region of interest" description="Disordered" evidence="2">
    <location>
        <begin position="894"/>
        <end position="1094"/>
    </location>
</feature>
<feature type="compositionally biased region" description="Polar residues" evidence="2">
    <location>
        <begin position="344"/>
        <end position="358"/>
    </location>
</feature>
<feature type="compositionally biased region" description="Low complexity" evidence="2">
    <location>
        <begin position="113"/>
        <end position="140"/>
    </location>
</feature>
<feature type="compositionally biased region" description="Low complexity" evidence="2">
    <location>
        <begin position="301"/>
        <end position="313"/>
    </location>
</feature>
<feature type="coiled-coil region" evidence="1">
    <location>
        <begin position="799"/>
        <end position="826"/>
    </location>
</feature>
<feature type="compositionally biased region" description="Polar residues" evidence="2">
    <location>
        <begin position="1012"/>
        <end position="1021"/>
    </location>
</feature>